<dbReference type="EMBL" id="JH971400">
    <property type="protein sequence ID" value="EKM76712.1"/>
    <property type="molecule type" value="Genomic_DNA"/>
</dbReference>
<evidence type="ECO:0000256" key="1">
    <source>
        <dbReference type="SAM" id="Phobius"/>
    </source>
</evidence>
<feature type="transmembrane region" description="Helical" evidence="1">
    <location>
        <begin position="83"/>
        <end position="103"/>
    </location>
</feature>
<dbReference type="HOGENOM" id="CLU_1294037_0_0_1"/>
<dbReference type="RefSeq" id="XP_007332618.1">
    <property type="nucleotide sequence ID" value="XM_007332556.1"/>
</dbReference>
<dbReference type="Proteomes" id="UP000008493">
    <property type="component" value="Unassembled WGS sequence"/>
</dbReference>
<gene>
    <name evidence="2" type="ORF">AGABI1DRAFT_131007</name>
</gene>
<accession>K5X1D9</accession>
<reference evidence="3" key="1">
    <citation type="journal article" date="2012" name="Proc. Natl. Acad. Sci. U.S.A.">
        <title>Genome sequence of the button mushroom Agaricus bisporus reveals mechanisms governing adaptation to a humic-rich ecological niche.</title>
        <authorList>
            <person name="Morin E."/>
            <person name="Kohler A."/>
            <person name="Baker A.R."/>
            <person name="Foulongne-Oriol M."/>
            <person name="Lombard V."/>
            <person name="Nagy L.G."/>
            <person name="Ohm R.A."/>
            <person name="Patyshakuliyeva A."/>
            <person name="Brun A."/>
            <person name="Aerts A.L."/>
            <person name="Bailey A.M."/>
            <person name="Billette C."/>
            <person name="Coutinho P.M."/>
            <person name="Deakin G."/>
            <person name="Doddapaneni H."/>
            <person name="Floudas D."/>
            <person name="Grimwood J."/>
            <person name="Hilden K."/>
            <person name="Kuees U."/>
            <person name="LaButti K.M."/>
            <person name="Lapidus A."/>
            <person name="Lindquist E.A."/>
            <person name="Lucas S.M."/>
            <person name="Murat C."/>
            <person name="Riley R.W."/>
            <person name="Salamov A.A."/>
            <person name="Schmutz J."/>
            <person name="Subramanian V."/>
            <person name="Woesten H.A.B."/>
            <person name="Xu J."/>
            <person name="Eastwood D.C."/>
            <person name="Foster G.D."/>
            <person name="Sonnenberg A.S."/>
            <person name="Cullen D."/>
            <person name="de Vries R.P."/>
            <person name="Lundell T."/>
            <person name="Hibbett D.S."/>
            <person name="Henrissat B."/>
            <person name="Burton K.S."/>
            <person name="Kerrigan R.W."/>
            <person name="Challen M.P."/>
            <person name="Grigoriev I.V."/>
            <person name="Martin F."/>
        </authorList>
    </citation>
    <scope>NUCLEOTIDE SEQUENCE [LARGE SCALE GENOMIC DNA]</scope>
    <source>
        <strain evidence="3">JB137-S8 / ATCC MYA-4627 / FGSC 10392</strain>
    </source>
</reference>
<protein>
    <submittedName>
        <fullName evidence="2">Uncharacterized protein</fullName>
    </submittedName>
</protein>
<proteinExistence type="predicted"/>
<organism evidence="2 3">
    <name type="scientific">Agaricus bisporus var. burnettii (strain JB137-S8 / ATCC MYA-4627 / FGSC 10392)</name>
    <name type="common">White button mushroom</name>
    <dbReference type="NCBI Taxonomy" id="597362"/>
    <lineage>
        <taxon>Eukaryota</taxon>
        <taxon>Fungi</taxon>
        <taxon>Dikarya</taxon>
        <taxon>Basidiomycota</taxon>
        <taxon>Agaricomycotina</taxon>
        <taxon>Agaricomycetes</taxon>
        <taxon>Agaricomycetidae</taxon>
        <taxon>Agaricales</taxon>
        <taxon>Agaricineae</taxon>
        <taxon>Agaricaceae</taxon>
        <taxon>Agaricus</taxon>
    </lineage>
</organism>
<evidence type="ECO:0000313" key="2">
    <source>
        <dbReference type="EMBL" id="EKM76712.1"/>
    </source>
</evidence>
<dbReference type="OMA" id="YVVASHN"/>
<keyword evidence="1" id="KW-0812">Transmembrane</keyword>
<evidence type="ECO:0000313" key="3">
    <source>
        <dbReference type="Proteomes" id="UP000008493"/>
    </source>
</evidence>
<dbReference type="OrthoDB" id="3265172at2759"/>
<keyword evidence="3" id="KW-1185">Reference proteome</keyword>
<name>K5X1D9_AGABU</name>
<keyword evidence="1" id="KW-1133">Transmembrane helix</keyword>
<dbReference type="InParanoid" id="K5X1D9"/>
<dbReference type="eggNOG" id="ENOG502SQUG">
    <property type="taxonomic scope" value="Eukaryota"/>
</dbReference>
<dbReference type="AlphaFoldDB" id="K5X1D9"/>
<dbReference type="KEGG" id="abp:AGABI1DRAFT131007"/>
<keyword evidence="1" id="KW-0472">Membrane</keyword>
<dbReference type="GeneID" id="18827354"/>
<sequence>MHRSKLQNALHNPIPAGQNQSKNFVSFTNLSPQTSAEHYWASRALKAEALLSAREKHFEEVGKDELQSLEARYKEKYNNLERLLVVLALVMALLLVLLTYVVASHNNAGLSNATNTPGFPFLSFLWSRSGISNLSKQEFIPNRFNLHLHLPSHFTIPILSPWSSVVSTPQSFHHEVSCPHRLYLLFPPFLYRWKIRPQAPSVLQPPPVSTPFS</sequence>